<reference evidence="1" key="1">
    <citation type="journal article" date="2017" name="Syst. Appl. Microbiol.">
        <title>Soybeans inoculated with root zone soils of Canadian native legumes harbour diverse and novel Bradyrhizobium spp. that possess agricultural potential.</title>
        <authorList>
            <person name="Bromfield E.S.P."/>
            <person name="Cloutier S."/>
            <person name="Tambong J.T."/>
            <person name="Tran Thi T.V."/>
        </authorList>
    </citation>
    <scope>NUCLEOTIDE SEQUENCE</scope>
    <source>
        <strain evidence="1">1S5</strain>
    </source>
</reference>
<accession>A0A8T5VR75</accession>
<evidence type="ECO:0000313" key="1">
    <source>
        <dbReference type="EMBL" id="UPT92460.1"/>
    </source>
</evidence>
<dbReference type="EMBL" id="CP096257">
    <property type="protein sequence ID" value="UPT92460.1"/>
    <property type="molecule type" value="Genomic_DNA"/>
</dbReference>
<evidence type="ECO:0000313" key="2">
    <source>
        <dbReference type="Proteomes" id="UP000551709"/>
    </source>
</evidence>
<gene>
    <name evidence="1" type="ORF">HAP41_0000049355</name>
</gene>
<name>A0A8T5VR75_9BRAD</name>
<organism evidence="1 2">
    <name type="scientific">Bradyrhizobium barranii subsp. apii</name>
    <dbReference type="NCBI Taxonomy" id="2819348"/>
    <lineage>
        <taxon>Bacteria</taxon>
        <taxon>Pseudomonadati</taxon>
        <taxon>Pseudomonadota</taxon>
        <taxon>Alphaproteobacteria</taxon>
        <taxon>Hyphomicrobiales</taxon>
        <taxon>Nitrobacteraceae</taxon>
        <taxon>Bradyrhizobium</taxon>
        <taxon>Bradyrhizobium barranii</taxon>
    </lineage>
</organism>
<dbReference type="Proteomes" id="UP000551709">
    <property type="component" value="Plasmid pBb1S5b"/>
</dbReference>
<sequence>MTLSPFVVCVLSGSSAPSGLFTPDKFMGADAAADVVILGLEWALKKKADIISISLGIDFPALVDRLVEADYPGALEAYRSTMRLFDRFPDLWRRT</sequence>
<dbReference type="RefSeq" id="WP_166107129.1">
    <property type="nucleotide sequence ID" value="NZ_CP096257.1"/>
</dbReference>
<geneLocation type="plasmid" evidence="1 2">
    <name>pBb1S5b</name>
</geneLocation>
<protein>
    <submittedName>
        <fullName evidence="1">Uncharacterized protein</fullName>
    </submittedName>
</protein>
<dbReference type="AlphaFoldDB" id="A0A8T5VR75"/>
<reference evidence="1" key="2">
    <citation type="submission" date="2022-04" db="EMBL/GenBank/DDBJ databases">
        <authorList>
            <person name="Bromfield E.S.P."/>
            <person name="Cloutier S."/>
        </authorList>
    </citation>
    <scope>NUCLEOTIDE SEQUENCE</scope>
    <source>
        <strain evidence="1">1S5</strain>
        <plasmid evidence="1">pBb1S5b</plasmid>
    </source>
</reference>
<keyword evidence="1" id="KW-0614">Plasmid</keyword>
<proteinExistence type="predicted"/>